<evidence type="ECO:0000313" key="3">
    <source>
        <dbReference type="Proteomes" id="UP000198992"/>
    </source>
</evidence>
<keyword evidence="1" id="KW-0472">Membrane</keyword>
<organism evidence="2 3">
    <name type="scientific">Bradyrhizobium erythrophlei</name>
    <dbReference type="NCBI Taxonomy" id="1437360"/>
    <lineage>
        <taxon>Bacteria</taxon>
        <taxon>Pseudomonadati</taxon>
        <taxon>Pseudomonadota</taxon>
        <taxon>Alphaproteobacteria</taxon>
        <taxon>Hyphomicrobiales</taxon>
        <taxon>Nitrobacteraceae</taxon>
        <taxon>Bradyrhizobium</taxon>
    </lineage>
</organism>
<accession>A0A1H4XEL5</accession>
<sequence>MKTIGWAAIIYTVHDAYTFGALVLLVAGELAAAYVSGKRLKPDVRKKLSSRRLS</sequence>
<dbReference type="EMBL" id="FNTH01000001">
    <property type="protein sequence ID" value="SED04079.1"/>
    <property type="molecule type" value="Genomic_DNA"/>
</dbReference>
<evidence type="ECO:0000313" key="2">
    <source>
        <dbReference type="EMBL" id="SED04079.1"/>
    </source>
</evidence>
<evidence type="ECO:0000256" key="1">
    <source>
        <dbReference type="SAM" id="Phobius"/>
    </source>
</evidence>
<gene>
    <name evidence="2" type="ORF">SAMN05444164_3499</name>
</gene>
<dbReference type="Proteomes" id="UP000198992">
    <property type="component" value="Unassembled WGS sequence"/>
</dbReference>
<dbReference type="AlphaFoldDB" id="A0A1H4XEL5"/>
<keyword evidence="1" id="KW-0812">Transmembrane</keyword>
<proteinExistence type="predicted"/>
<dbReference type="RefSeq" id="WP_171947749.1">
    <property type="nucleotide sequence ID" value="NZ_FNTH01000001.1"/>
</dbReference>
<protein>
    <submittedName>
        <fullName evidence="2">Uncharacterized protein</fullName>
    </submittedName>
</protein>
<name>A0A1H4XEL5_9BRAD</name>
<reference evidence="2 3" key="1">
    <citation type="submission" date="2016-10" db="EMBL/GenBank/DDBJ databases">
        <authorList>
            <person name="de Groot N.N."/>
        </authorList>
    </citation>
    <scope>NUCLEOTIDE SEQUENCE [LARGE SCALE GENOMIC DNA]</scope>
    <source>
        <strain evidence="2 3">MT12</strain>
    </source>
</reference>
<feature type="transmembrane region" description="Helical" evidence="1">
    <location>
        <begin position="16"/>
        <end position="37"/>
    </location>
</feature>
<keyword evidence="1" id="KW-1133">Transmembrane helix</keyword>